<evidence type="ECO:0000313" key="4">
    <source>
        <dbReference type="Proteomes" id="UP001607302"/>
    </source>
</evidence>
<feature type="signal peptide" evidence="2">
    <location>
        <begin position="1"/>
        <end position="27"/>
    </location>
</feature>
<feature type="non-terminal residue" evidence="3">
    <location>
        <position position="232"/>
    </location>
</feature>
<dbReference type="EMBL" id="JAUDFV010000074">
    <property type="protein sequence ID" value="KAL2733900.1"/>
    <property type="molecule type" value="Genomic_DNA"/>
</dbReference>
<evidence type="ECO:0000313" key="3">
    <source>
        <dbReference type="EMBL" id="KAL2733900.1"/>
    </source>
</evidence>
<name>A0ABD2BMR2_VESSQ</name>
<evidence type="ECO:0000256" key="2">
    <source>
        <dbReference type="SAM" id="SignalP"/>
    </source>
</evidence>
<feature type="region of interest" description="Disordered" evidence="1">
    <location>
        <begin position="31"/>
        <end position="60"/>
    </location>
</feature>
<dbReference type="AlphaFoldDB" id="A0ABD2BMR2"/>
<accession>A0ABD2BMR2</accession>
<evidence type="ECO:0000256" key="1">
    <source>
        <dbReference type="SAM" id="MobiDB-lite"/>
    </source>
</evidence>
<sequence>MDNAGSLTGSLHTSWMIFVLTSVTSDANEIPSEICSSNNSSTRNRRRSSSSNSSSSMNLQGRVRRVSLTSFLDELLDFLMSHSLSSSDHKSSIANTIITLVNTPRAYLKSLTKRIIEREWIQGGDISALGFDSVFTSITNLSEAEGNEIALQVPTLSILKIISWKEKRGDRVKKPGEESITNGSWQWRGITRSLKSSIFSEKCDKIGDKVGNVEGAKYARVNLYGGSYSSGQ</sequence>
<organism evidence="3 4">
    <name type="scientific">Vespula squamosa</name>
    <name type="common">Southern yellow jacket</name>
    <name type="synonym">Wasp</name>
    <dbReference type="NCBI Taxonomy" id="30214"/>
    <lineage>
        <taxon>Eukaryota</taxon>
        <taxon>Metazoa</taxon>
        <taxon>Ecdysozoa</taxon>
        <taxon>Arthropoda</taxon>
        <taxon>Hexapoda</taxon>
        <taxon>Insecta</taxon>
        <taxon>Pterygota</taxon>
        <taxon>Neoptera</taxon>
        <taxon>Endopterygota</taxon>
        <taxon>Hymenoptera</taxon>
        <taxon>Apocrita</taxon>
        <taxon>Aculeata</taxon>
        <taxon>Vespoidea</taxon>
        <taxon>Vespidae</taxon>
        <taxon>Vespinae</taxon>
        <taxon>Vespula</taxon>
    </lineage>
</organism>
<comment type="caution">
    <text evidence="3">The sequence shown here is derived from an EMBL/GenBank/DDBJ whole genome shotgun (WGS) entry which is preliminary data.</text>
</comment>
<gene>
    <name evidence="3" type="ORF">V1478_003598</name>
</gene>
<dbReference type="Proteomes" id="UP001607302">
    <property type="component" value="Unassembled WGS sequence"/>
</dbReference>
<keyword evidence="2" id="KW-0732">Signal</keyword>
<reference evidence="3 4" key="1">
    <citation type="journal article" date="2024" name="Ann. Entomol. Soc. Am.">
        <title>Genomic analyses of the southern and eastern yellowjacket wasps (Hymenoptera: Vespidae) reveal evolutionary signatures of social life.</title>
        <authorList>
            <person name="Catto M.A."/>
            <person name="Caine P.B."/>
            <person name="Orr S.E."/>
            <person name="Hunt B.G."/>
            <person name="Goodisman M.A.D."/>
        </authorList>
    </citation>
    <scope>NUCLEOTIDE SEQUENCE [LARGE SCALE GENOMIC DNA]</scope>
    <source>
        <strain evidence="3">233</strain>
        <tissue evidence="3">Head and thorax</tissue>
    </source>
</reference>
<keyword evidence="4" id="KW-1185">Reference proteome</keyword>
<proteinExistence type="predicted"/>
<protein>
    <submittedName>
        <fullName evidence="3">Uncharacterized protein</fullName>
    </submittedName>
</protein>
<feature type="chain" id="PRO_5044858273" evidence="2">
    <location>
        <begin position="28"/>
        <end position="232"/>
    </location>
</feature>